<dbReference type="InterPro" id="IPR036188">
    <property type="entry name" value="FAD/NAD-bd_sf"/>
</dbReference>
<dbReference type="Pfam" id="PF01593">
    <property type="entry name" value="Amino_oxidase"/>
    <property type="match status" value="2"/>
</dbReference>
<accession>M1VJ50</accession>
<dbReference type="KEGG" id="cme:CYME_CMN162C"/>
<dbReference type="AlphaFoldDB" id="M1VJ50"/>
<dbReference type="InterPro" id="IPR002937">
    <property type="entry name" value="Amino_oxidase"/>
</dbReference>
<reference evidence="2 3" key="2">
    <citation type="journal article" date="2007" name="BMC Biol.">
        <title>A 100%-complete sequence reveals unusually simple genomic features in the hot-spring red alga Cyanidioschyzon merolae.</title>
        <authorList>
            <person name="Nozaki H."/>
            <person name="Takano H."/>
            <person name="Misumi O."/>
            <person name="Terasawa K."/>
            <person name="Matsuzaki M."/>
            <person name="Maruyama S."/>
            <person name="Nishida K."/>
            <person name="Yagisawa F."/>
            <person name="Yoshida Y."/>
            <person name="Fujiwara T."/>
            <person name="Takio S."/>
            <person name="Tamura K."/>
            <person name="Chung S.J."/>
            <person name="Nakamura S."/>
            <person name="Kuroiwa H."/>
            <person name="Tanaka K."/>
            <person name="Sato N."/>
            <person name="Kuroiwa T."/>
        </authorList>
    </citation>
    <scope>NUCLEOTIDE SEQUENCE [LARGE SCALE GENOMIC DNA]</scope>
    <source>
        <strain evidence="2 3">10D</strain>
    </source>
</reference>
<dbReference type="EMBL" id="AP006496">
    <property type="protein sequence ID" value="BAM81263.1"/>
    <property type="molecule type" value="Genomic_DNA"/>
</dbReference>
<keyword evidence="3" id="KW-1185">Reference proteome</keyword>
<reference evidence="2 3" key="1">
    <citation type="journal article" date="2004" name="Nature">
        <title>Genome sequence of the ultrasmall unicellular red alga Cyanidioschyzon merolae 10D.</title>
        <authorList>
            <person name="Matsuzaki M."/>
            <person name="Misumi O."/>
            <person name="Shin-i T."/>
            <person name="Maruyama S."/>
            <person name="Takahara M."/>
            <person name="Miyagishima S."/>
            <person name="Mori T."/>
            <person name="Nishida K."/>
            <person name="Yagisawa F."/>
            <person name="Nishida K."/>
            <person name="Yoshida Y."/>
            <person name="Nishimura Y."/>
            <person name="Nakao S."/>
            <person name="Kobayashi T."/>
            <person name="Momoyama Y."/>
            <person name="Higashiyama T."/>
            <person name="Minoda A."/>
            <person name="Sano M."/>
            <person name="Nomoto H."/>
            <person name="Oishi K."/>
            <person name="Hayashi H."/>
            <person name="Ohta F."/>
            <person name="Nishizaka S."/>
            <person name="Haga S."/>
            <person name="Miura S."/>
            <person name="Morishita T."/>
            <person name="Kabeya Y."/>
            <person name="Terasawa K."/>
            <person name="Suzuki Y."/>
            <person name="Ishii Y."/>
            <person name="Asakawa S."/>
            <person name="Takano H."/>
            <person name="Ohta N."/>
            <person name="Kuroiwa H."/>
            <person name="Tanaka K."/>
            <person name="Shimizu N."/>
            <person name="Sugano S."/>
            <person name="Sato N."/>
            <person name="Nozaki H."/>
            <person name="Ogasawara N."/>
            <person name="Kohara Y."/>
            <person name="Kuroiwa T."/>
        </authorList>
    </citation>
    <scope>NUCLEOTIDE SEQUENCE [LARGE SCALE GENOMIC DNA]</scope>
    <source>
        <strain evidence="2 3">10D</strain>
    </source>
</reference>
<feature type="domain" description="Amine oxidase" evidence="1">
    <location>
        <begin position="136"/>
        <end position="384"/>
    </location>
</feature>
<organism evidence="2 3">
    <name type="scientific">Cyanidioschyzon merolae (strain NIES-3377 / 10D)</name>
    <name type="common">Unicellular red alga</name>
    <dbReference type="NCBI Taxonomy" id="280699"/>
    <lineage>
        <taxon>Eukaryota</taxon>
        <taxon>Rhodophyta</taxon>
        <taxon>Bangiophyceae</taxon>
        <taxon>Cyanidiales</taxon>
        <taxon>Cyanidiaceae</taxon>
        <taxon>Cyanidioschyzon</taxon>
    </lineage>
</organism>
<name>M1VJ50_CYAM1</name>
<dbReference type="GeneID" id="16995382"/>
<dbReference type="OrthoDB" id="5046242at2759"/>
<evidence type="ECO:0000313" key="3">
    <source>
        <dbReference type="Proteomes" id="UP000007014"/>
    </source>
</evidence>
<feature type="domain" description="Amine oxidase" evidence="1">
    <location>
        <begin position="483"/>
        <end position="608"/>
    </location>
</feature>
<sequence>MAQVLALSDRCCGCLERRSLLLYSLVLGSEINEGFQERPLSVRTGDAFRVHCDSHMNPTTLFVLHAGADAGASVQVLGSSFSASRKHPRCLVRKRQPERRGRLQRFSSPAWRQRLRRQVLQAQVELPQVRIVGAGLAGLTTAIALIEEYGWDPASVSIFEASDTVGGRVRTDRLPEGYLLDRGFQVVLEAYPEQKRLFRVTGAAYPDELKLRRFLPGATVRLPNGTWAYVGDPLRSDLGDVWTTLLAPLGTIQDKARVGWMRLQTQLRYTSNPNSILEQVNMNGNREETAEEALAALTPGLRQSFFSPFYRGIFLDELYNISSRLFRYVYHMLAVGYASLPDNGHGIGALPRFLAQRLRDEHGLTIHYGQRVTDLSTLADRAVLVLAADVASTKKLLEQASVANRFSPKAQADIRKLLCGWLAAGADGVHETLQRVSTCLYFGGEGAEPPEALITRPRSLVLAADAPSPSGMPRRPLVNNLCFPSAVARSYAPSNKYLVSCTVVETALHQQLDPKDNDLLPGGELEALVRTQLYKWYPSQRHLLDDWSFLRGYRVRGAQPRQRLNGERFVMPNEDGCLDAGRLYVCGDWCDTPTANGAIHSGYRVAGGIAKAFGVHSRSTSSR</sequence>
<dbReference type="GO" id="GO:0016491">
    <property type="term" value="F:oxidoreductase activity"/>
    <property type="evidence" value="ECO:0007669"/>
    <property type="project" value="InterPro"/>
</dbReference>
<dbReference type="Gene3D" id="3.50.50.60">
    <property type="entry name" value="FAD/NAD(P)-binding domain"/>
    <property type="match status" value="1"/>
</dbReference>
<dbReference type="eggNOG" id="ENOG502QSIC">
    <property type="taxonomic scope" value="Eukaryota"/>
</dbReference>
<evidence type="ECO:0000259" key="1">
    <source>
        <dbReference type="Pfam" id="PF01593"/>
    </source>
</evidence>
<protein>
    <submittedName>
        <fullName evidence="2">Similar to oxidoreductase</fullName>
    </submittedName>
</protein>
<dbReference type="OMA" id="RFFHLVW"/>
<dbReference type="SUPFAM" id="SSF51905">
    <property type="entry name" value="FAD/NAD(P)-binding domain"/>
    <property type="match status" value="1"/>
</dbReference>
<dbReference type="Proteomes" id="UP000007014">
    <property type="component" value="Chromosome 14"/>
</dbReference>
<dbReference type="HOGENOM" id="CLU_439016_0_0_1"/>
<evidence type="ECO:0000313" key="2">
    <source>
        <dbReference type="EMBL" id="BAM81263.1"/>
    </source>
</evidence>
<gene>
    <name evidence="2" type="ORF">CYME_CMN162C</name>
</gene>
<dbReference type="Gramene" id="CMN162CT">
    <property type="protein sequence ID" value="CMN162CT"/>
    <property type="gene ID" value="CMN162C"/>
</dbReference>
<dbReference type="RefSeq" id="XP_005537299.1">
    <property type="nucleotide sequence ID" value="XM_005537242.1"/>
</dbReference>
<dbReference type="PANTHER" id="PTHR42841">
    <property type="entry name" value="AMINE OXIDASE"/>
    <property type="match status" value="1"/>
</dbReference>
<proteinExistence type="predicted"/>
<dbReference type="STRING" id="280699.M1VJ50"/>